<dbReference type="AlphaFoldDB" id="A0ABD3A2F2"/>
<dbReference type="Pfam" id="PF02298">
    <property type="entry name" value="Cu_bind_like"/>
    <property type="match status" value="1"/>
</dbReference>
<dbReference type="Proteomes" id="UP001630127">
    <property type="component" value="Unassembled WGS sequence"/>
</dbReference>
<organism evidence="4 5">
    <name type="scientific">Cinchona calisaya</name>
    <dbReference type="NCBI Taxonomy" id="153742"/>
    <lineage>
        <taxon>Eukaryota</taxon>
        <taxon>Viridiplantae</taxon>
        <taxon>Streptophyta</taxon>
        <taxon>Embryophyta</taxon>
        <taxon>Tracheophyta</taxon>
        <taxon>Spermatophyta</taxon>
        <taxon>Magnoliopsida</taxon>
        <taxon>eudicotyledons</taxon>
        <taxon>Gunneridae</taxon>
        <taxon>Pentapetalae</taxon>
        <taxon>asterids</taxon>
        <taxon>lamiids</taxon>
        <taxon>Gentianales</taxon>
        <taxon>Rubiaceae</taxon>
        <taxon>Cinchonoideae</taxon>
        <taxon>Cinchoneae</taxon>
        <taxon>Cinchona</taxon>
    </lineage>
</organism>
<proteinExistence type="predicted"/>
<evidence type="ECO:0000256" key="1">
    <source>
        <dbReference type="ARBA" id="ARBA00023157"/>
    </source>
</evidence>
<sequence length="132" mass="14744">MAEKYDVEWNTKVNKWSSKNKPQVGDTLVFEYEPLFDSVMQVNKEDYESCQPLSPPIATYCTGKDSVNLCEDGEYYFMSGNPANCKDGEKLKIKVKDSKDREAEGGEDGASADLTSNGFTIIMLGLAFIFLL</sequence>
<dbReference type="FunFam" id="2.60.40.420:FF:000034">
    <property type="entry name" value="Cupredoxin superfamily protein"/>
    <property type="match status" value="1"/>
</dbReference>
<reference evidence="4 5" key="1">
    <citation type="submission" date="2024-11" db="EMBL/GenBank/DDBJ databases">
        <title>A near-complete genome assembly of Cinchona calisaya.</title>
        <authorList>
            <person name="Lian D.C."/>
            <person name="Zhao X.W."/>
            <person name="Wei L."/>
        </authorList>
    </citation>
    <scope>NUCLEOTIDE SEQUENCE [LARGE SCALE GENOMIC DNA]</scope>
    <source>
        <tissue evidence="4">Nenye</tissue>
    </source>
</reference>
<feature type="domain" description="Phytocyanin" evidence="3">
    <location>
        <begin position="3"/>
        <end position="97"/>
    </location>
</feature>
<evidence type="ECO:0000259" key="3">
    <source>
        <dbReference type="PROSITE" id="PS51485"/>
    </source>
</evidence>
<dbReference type="Gene3D" id="2.60.40.420">
    <property type="entry name" value="Cupredoxins - blue copper proteins"/>
    <property type="match status" value="1"/>
</dbReference>
<evidence type="ECO:0000313" key="4">
    <source>
        <dbReference type="EMBL" id="KAL3524977.1"/>
    </source>
</evidence>
<protein>
    <recommendedName>
        <fullName evidence="3">Phytocyanin domain-containing protein</fullName>
    </recommendedName>
</protein>
<name>A0ABD3A2F2_9GENT</name>
<dbReference type="CDD" id="cd04216">
    <property type="entry name" value="Phytocyanin"/>
    <property type="match status" value="1"/>
</dbReference>
<evidence type="ECO:0000256" key="2">
    <source>
        <dbReference type="ARBA" id="ARBA00023180"/>
    </source>
</evidence>
<dbReference type="PROSITE" id="PS51485">
    <property type="entry name" value="PHYTOCYANIN"/>
    <property type="match status" value="1"/>
</dbReference>
<keyword evidence="2" id="KW-0325">Glycoprotein</keyword>
<dbReference type="PANTHER" id="PTHR33021">
    <property type="entry name" value="BLUE COPPER PROTEIN"/>
    <property type="match status" value="1"/>
</dbReference>
<gene>
    <name evidence="4" type="ORF">ACH5RR_013349</name>
</gene>
<comment type="caution">
    <text evidence="4">The sequence shown here is derived from an EMBL/GenBank/DDBJ whole genome shotgun (WGS) entry which is preliminary data.</text>
</comment>
<dbReference type="SUPFAM" id="SSF49503">
    <property type="entry name" value="Cupredoxins"/>
    <property type="match status" value="1"/>
</dbReference>
<dbReference type="InterPro" id="IPR039391">
    <property type="entry name" value="Phytocyanin-like"/>
</dbReference>
<accession>A0ABD3A2F2</accession>
<dbReference type="InterPro" id="IPR008972">
    <property type="entry name" value="Cupredoxin"/>
</dbReference>
<dbReference type="PANTHER" id="PTHR33021:SF197">
    <property type="entry name" value="EARLY NODULIN-LIKE PROTEIN 13"/>
    <property type="match status" value="1"/>
</dbReference>
<dbReference type="EMBL" id="JBJUIK010000006">
    <property type="protein sequence ID" value="KAL3524977.1"/>
    <property type="molecule type" value="Genomic_DNA"/>
</dbReference>
<evidence type="ECO:0000313" key="5">
    <source>
        <dbReference type="Proteomes" id="UP001630127"/>
    </source>
</evidence>
<keyword evidence="1" id="KW-1015">Disulfide bond</keyword>
<dbReference type="InterPro" id="IPR003245">
    <property type="entry name" value="Phytocyanin_dom"/>
</dbReference>
<keyword evidence="5" id="KW-1185">Reference proteome</keyword>